<protein>
    <submittedName>
        <fullName evidence="1">Uncharacterized protein</fullName>
    </submittedName>
</protein>
<dbReference type="Proteomes" id="UP000439903">
    <property type="component" value="Unassembled WGS sequence"/>
</dbReference>
<reference evidence="1 2" key="1">
    <citation type="journal article" date="2019" name="Environ. Microbiol.">
        <title>At the nexus of three kingdoms: the genome of the mycorrhizal fungus Gigaspora margarita provides insights into plant, endobacterial and fungal interactions.</title>
        <authorList>
            <person name="Venice F."/>
            <person name="Ghignone S."/>
            <person name="Salvioli di Fossalunga A."/>
            <person name="Amselem J."/>
            <person name="Novero M."/>
            <person name="Xianan X."/>
            <person name="Sedzielewska Toro K."/>
            <person name="Morin E."/>
            <person name="Lipzen A."/>
            <person name="Grigoriev I.V."/>
            <person name="Henrissat B."/>
            <person name="Martin F.M."/>
            <person name="Bonfante P."/>
        </authorList>
    </citation>
    <scope>NUCLEOTIDE SEQUENCE [LARGE SCALE GENOMIC DNA]</scope>
    <source>
        <strain evidence="1 2">BEG34</strain>
    </source>
</reference>
<gene>
    <name evidence="1" type="ORF">F8M41_005517</name>
</gene>
<name>A0A8H4AX70_GIGMA</name>
<proteinExistence type="predicted"/>
<comment type="caution">
    <text evidence="1">The sequence shown here is derived from an EMBL/GenBank/DDBJ whole genome shotgun (WGS) entry which is preliminary data.</text>
</comment>
<evidence type="ECO:0000313" key="1">
    <source>
        <dbReference type="EMBL" id="KAF0541355.1"/>
    </source>
</evidence>
<dbReference type="EMBL" id="WTPW01000153">
    <property type="protein sequence ID" value="KAF0541355.1"/>
    <property type="molecule type" value="Genomic_DNA"/>
</dbReference>
<accession>A0A8H4AX70</accession>
<evidence type="ECO:0000313" key="2">
    <source>
        <dbReference type="Proteomes" id="UP000439903"/>
    </source>
</evidence>
<keyword evidence="2" id="KW-1185">Reference proteome</keyword>
<sequence>MTVAAYSKIDNQIKTIDAVPLPLVIAKDEHDPNNYIVKSQWYGLDMMVMVQKFSDYESHYEIKVPEHADIVLCERNMRTFDNEFLGFSTFSFRHTS</sequence>
<organism evidence="1 2">
    <name type="scientific">Gigaspora margarita</name>
    <dbReference type="NCBI Taxonomy" id="4874"/>
    <lineage>
        <taxon>Eukaryota</taxon>
        <taxon>Fungi</taxon>
        <taxon>Fungi incertae sedis</taxon>
        <taxon>Mucoromycota</taxon>
        <taxon>Glomeromycotina</taxon>
        <taxon>Glomeromycetes</taxon>
        <taxon>Diversisporales</taxon>
        <taxon>Gigasporaceae</taxon>
        <taxon>Gigaspora</taxon>
    </lineage>
</organism>
<dbReference type="AlphaFoldDB" id="A0A8H4AX70"/>